<dbReference type="EMBL" id="LNIX01000001">
    <property type="protein sequence ID" value="OXA64509.1"/>
    <property type="molecule type" value="Genomic_DNA"/>
</dbReference>
<dbReference type="Gene3D" id="2.170.140.10">
    <property type="entry name" value="Chitin binding domain"/>
    <property type="match status" value="3"/>
</dbReference>
<dbReference type="OrthoDB" id="9991479at2759"/>
<dbReference type="PANTHER" id="PTHR23301">
    <property type="entry name" value="CHITIN BINDING PERITROPHIN-A"/>
    <property type="match status" value="1"/>
</dbReference>
<dbReference type="InterPro" id="IPR051940">
    <property type="entry name" value="Chitin_bind-dev_reg"/>
</dbReference>
<dbReference type="SMART" id="SM00494">
    <property type="entry name" value="ChtBD2"/>
    <property type="match status" value="3"/>
</dbReference>
<dbReference type="PANTHER" id="PTHR23301:SF98">
    <property type="entry name" value="CHITIN-BINDING TYPE-2 DOMAIN-CONTAINING PROTEIN-RELATED"/>
    <property type="match status" value="1"/>
</dbReference>
<keyword evidence="5" id="KW-0325">Glycoprotein</keyword>
<evidence type="ECO:0000259" key="6">
    <source>
        <dbReference type="PROSITE" id="PS50940"/>
    </source>
</evidence>
<protein>
    <submittedName>
        <fullName evidence="7">Putative chitinase 3</fullName>
    </submittedName>
</protein>
<dbReference type="GO" id="GO:0005576">
    <property type="term" value="C:extracellular region"/>
    <property type="evidence" value="ECO:0007669"/>
    <property type="project" value="InterPro"/>
</dbReference>
<name>A0A226F411_FOLCA</name>
<keyword evidence="8" id="KW-1185">Reference proteome</keyword>
<organism evidence="7 8">
    <name type="scientific">Folsomia candida</name>
    <name type="common">Springtail</name>
    <dbReference type="NCBI Taxonomy" id="158441"/>
    <lineage>
        <taxon>Eukaryota</taxon>
        <taxon>Metazoa</taxon>
        <taxon>Ecdysozoa</taxon>
        <taxon>Arthropoda</taxon>
        <taxon>Hexapoda</taxon>
        <taxon>Collembola</taxon>
        <taxon>Entomobryomorpha</taxon>
        <taxon>Isotomoidea</taxon>
        <taxon>Isotomidae</taxon>
        <taxon>Proisotominae</taxon>
        <taxon>Folsomia</taxon>
    </lineage>
</organism>
<dbReference type="GO" id="GO:0008061">
    <property type="term" value="F:chitin binding"/>
    <property type="evidence" value="ECO:0007669"/>
    <property type="project" value="UniProtKB-KW"/>
</dbReference>
<feature type="domain" description="Chitin-binding type-2" evidence="6">
    <location>
        <begin position="48"/>
        <end position="108"/>
    </location>
</feature>
<gene>
    <name evidence="7" type="ORF">Fcan01_01579</name>
</gene>
<keyword evidence="4" id="KW-1015">Disulfide bond</keyword>
<keyword evidence="1" id="KW-0147">Chitin-binding</keyword>
<reference evidence="7 8" key="1">
    <citation type="submission" date="2015-12" db="EMBL/GenBank/DDBJ databases">
        <title>The genome of Folsomia candida.</title>
        <authorList>
            <person name="Faddeeva A."/>
            <person name="Derks M.F."/>
            <person name="Anvar Y."/>
            <person name="Smit S."/>
            <person name="Van Straalen N."/>
            <person name="Roelofs D."/>
        </authorList>
    </citation>
    <scope>NUCLEOTIDE SEQUENCE [LARGE SCALE GENOMIC DNA]</scope>
    <source>
        <strain evidence="7 8">VU population</strain>
        <tissue evidence="7">Whole body</tissue>
    </source>
</reference>
<dbReference type="PROSITE" id="PS50940">
    <property type="entry name" value="CHIT_BIND_II"/>
    <property type="match status" value="3"/>
</dbReference>
<keyword evidence="2" id="KW-0732">Signal</keyword>
<dbReference type="SUPFAM" id="SSF57625">
    <property type="entry name" value="Invertebrate chitin-binding proteins"/>
    <property type="match status" value="3"/>
</dbReference>
<evidence type="ECO:0000256" key="2">
    <source>
        <dbReference type="ARBA" id="ARBA00022729"/>
    </source>
</evidence>
<proteinExistence type="predicted"/>
<comment type="caution">
    <text evidence="7">The sequence shown here is derived from an EMBL/GenBank/DDBJ whole genome shotgun (WGS) entry which is preliminary data.</text>
</comment>
<evidence type="ECO:0000256" key="4">
    <source>
        <dbReference type="ARBA" id="ARBA00023157"/>
    </source>
</evidence>
<dbReference type="Pfam" id="PF01607">
    <property type="entry name" value="CBM_14"/>
    <property type="match status" value="3"/>
</dbReference>
<keyword evidence="3" id="KW-0677">Repeat</keyword>
<evidence type="ECO:0000313" key="7">
    <source>
        <dbReference type="EMBL" id="OXA64509.1"/>
    </source>
</evidence>
<dbReference type="AlphaFoldDB" id="A0A226F411"/>
<sequence>MRWKIAVLPQFVTIILSFKVDLDLQVLIMNFNSINLGLLLCAALVSSQKSCPQPDGYFADPAQCDAYTECKDGVAEQALCPEGLMFNDKLTEFPRYPCSYPQEVDCGGRSRTQPSQSSADCPHQYGMFRSSSSCEGSFLNCVAGKAIPHECPEGLAFNEAKLQCDWPDQVQGCDTASFLRFSCPGLRVEADLGHPRYSDPSDCRKFFVCVENTKPRAHSCAVGYVFNPDLGVCDEPQNVQGCSNYYPKEVLDAIQALRKFDNKLL</sequence>
<dbReference type="InterPro" id="IPR036508">
    <property type="entry name" value="Chitin-bd_dom_sf"/>
</dbReference>
<evidence type="ECO:0000256" key="3">
    <source>
        <dbReference type="ARBA" id="ARBA00022737"/>
    </source>
</evidence>
<accession>A0A226F411</accession>
<evidence type="ECO:0000256" key="5">
    <source>
        <dbReference type="ARBA" id="ARBA00023180"/>
    </source>
</evidence>
<evidence type="ECO:0000256" key="1">
    <source>
        <dbReference type="ARBA" id="ARBA00022669"/>
    </source>
</evidence>
<feature type="domain" description="Chitin-binding type-2" evidence="6">
    <location>
        <begin position="118"/>
        <end position="175"/>
    </location>
</feature>
<feature type="domain" description="Chitin-binding type-2" evidence="6">
    <location>
        <begin position="180"/>
        <end position="244"/>
    </location>
</feature>
<dbReference type="InterPro" id="IPR002557">
    <property type="entry name" value="Chitin-bd_dom"/>
</dbReference>
<evidence type="ECO:0000313" key="8">
    <source>
        <dbReference type="Proteomes" id="UP000198287"/>
    </source>
</evidence>
<dbReference type="OMA" id="HQYGYFK"/>
<dbReference type="Proteomes" id="UP000198287">
    <property type="component" value="Unassembled WGS sequence"/>
</dbReference>